<feature type="domain" description="Cation/H+ exchanger transmembrane" evidence="10">
    <location>
        <begin position="16"/>
        <end position="421"/>
    </location>
</feature>
<feature type="transmembrane region" description="Helical" evidence="9">
    <location>
        <begin position="367"/>
        <end position="386"/>
    </location>
</feature>
<organism evidence="11">
    <name type="scientific">Variovorax paradoxus</name>
    <dbReference type="NCBI Taxonomy" id="34073"/>
    <lineage>
        <taxon>Bacteria</taxon>
        <taxon>Pseudomonadati</taxon>
        <taxon>Pseudomonadota</taxon>
        <taxon>Betaproteobacteria</taxon>
        <taxon>Burkholderiales</taxon>
        <taxon>Comamonadaceae</taxon>
        <taxon>Variovorax</taxon>
    </lineage>
</organism>
<evidence type="ECO:0000256" key="9">
    <source>
        <dbReference type="SAM" id="Phobius"/>
    </source>
</evidence>
<protein>
    <submittedName>
        <fullName evidence="11">Sodium, potassium, lithium and rubidium/H(+) antiporter</fullName>
    </submittedName>
</protein>
<evidence type="ECO:0000256" key="5">
    <source>
        <dbReference type="ARBA" id="ARBA00022692"/>
    </source>
</evidence>
<feature type="transmembrane region" description="Helical" evidence="9">
    <location>
        <begin position="398"/>
        <end position="424"/>
    </location>
</feature>
<feature type="transmembrane region" description="Helical" evidence="9">
    <location>
        <begin position="336"/>
        <end position="355"/>
    </location>
</feature>
<keyword evidence="5 9" id="KW-0812">Transmembrane</keyword>
<dbReference type="InterPro" id="IPR006153">
    <property type="entry name" value="Cation/H_exchanger_TM"/>
</dbReference>
<dbReference type="Gene3D" id="1.20.1530.20">
    <property type="match status" value="1"/>
</dbReference>
<sequence length="432" mass="45649">MTAATWDLIIGGLLILMALSGTLLKTLPISAAALYMALGFALGPGGFNVVHIGIESDAALIEAISEVAVLVSLFAVGLRLQIRMQLSNWRQPVLLATLGMVITIALMTLAGLALHMSLAAALLLAAILAPTDPVLASDVQVRHENDRDDLRFGLTAEGGLNDGAAFPFVMLALGLAGAHHLGPLALRWLGLDVAWAIVGGLALGWTCGAVFTRLVLFLQTEKKQALGMESFLALGLIALTYGIALHASVYGFLAVFVAGLSMRAVERAVEDEADQVRAVAEAPQAREAAAEQAHTADAMTRDVLEFARELEKFVELAAMLVIGCLLRAEMLTWKNVLIAVLLITVARPVAVYVSTLRSDWTAPQRRLGAWFGIRGVGSMYYLAYATTHGASSPDIGPVGGAVLVTVAISVVVHGISATPLMSIYQAAAKRRR</sequence>
<keyword evidence="4" id="KW-1003">Cell membrane</keyword>
<keyword evidence="2" id="KW-0813">Transport</keyword>
<feature type="transmembrane region" description="Helical" evidence="9">
    <location>
        <begin position="164"/>
        <end position="186"/>
    </location>
</feature>
<dbReference type="Pfam" id="PF00999">
    <property type="entry name" value="Na_H_Exchanger"/>
    <property type="match status" value="1"/>
</dbReference>
<keyword evidence="6 9" id="KW-1133">Transmembrane helix</keyword>
<name>A0A679JQY0_VARPD</name>
<feature type="transmembrane region" description="Helical" evidence="9">
    <location>
        <begin position="94"/>
        <end position="127"/>
    </location>
</feature>
<feature type="transmembrane region" description="Helical" evidence="9">
    <location>
        <begin position="31"/>
        <end position="54"/>
    </location>
</feature>
<evidence type="ECO:0000256" key="6">
    <source>
        <dbReference type="ARBA" id="ARBA00022989"/>
    </source>
</evidence>
<feature type="transmembrane region" description="Helical" evidence="9">
    <location>
        <begin position="231"/>
        <end position="257"/>
    </location>
</feature>
<dbReference type="RefSeq" id="WP_339093667.1">
    <property type="nucleotide sequence ID" value="NZ_LR743508.1"/>
</dbReference>
<evidence type="ECO:0000256" key="4">
    <source>
        <dbReference type="ARBA" id="ARBA00022475"/>
    </source>
</evidence>
<dbReference type="EMBL" id="LR743508">
    <property type="protein sequence ID" value="CAA2109707.1"/>
    <property type="molecule type" value="Genomic_DNA"/>
</dbReference>
<dbReference type="InterPro" id="IPR038770">
    <property type="entry name" value="Na+/solute_symporter_sf"/>
</dbReference>
<keyword evidence="3" id="KW-0050">Antiport</keyword>
<dbReference type="PANTHER" id="PTHR32507:SF8">
    <property type="entry name" value="CNH1P"/>
    <property type="match status" value="1"/>
</dbReference>
<proteinExistence type="predicted"/>
<dbReference type="PANTHER" id="PTHR32507">
    <property type="entry name" value="NA(+)/H(+) ANTIPORTER 1"/>
    <property type="match status" value="1"/>
</dbReference>
<evidence type="ECO:0000256" key="8">
    <source>
        <dbReference type="ARBA" id="ARBA00023136"/>
    </source>
</evidence>
<keyword evidence="7" id="KW-0406">Ion transport</keyword>
<evidence type="ECO:0000259" key="10">
    <source>
        <dbReference type="Pfam" id="PF00999"/>
    </source>
</evidence>
<feature type="transmembrane region" description="Helical" evidence="9">
    <location>
        <begin position="60"/>
        <end position="82"/>
    </location>
</feature>
<dbReference type="AlphaFoldDB" id="A0A679JQY0"/>
<gene>
    <name evidence="11" type="primary">nhaK</name>
    <name evidence="11" type="ORF">VVAX_05978</name>
</gene>
<reference evidence="11" key="1">
    <citation type="submission" date="2019-12" db="EMBL/GenBank/DDBJ databases">
        <authorList>
            <person name="Cremers G."/>
        </authorList>
    </citation>
    <scope>NUCLEOTIDE SEQUENCE</scope>
    <source>
        <strain evidence="11">Vvax</strain>
    </source>
</reference>
<evidence type="ECO:0000256" key="1">
    <source>
        <dbReference type="ARBA" id="ARBA00004651"/>
    </source>
</evidence>
<evidence type="ECO:0000256" key="7">
    <source>
        <dbReference type="ARBA" id="ARBA00023065"/>
    </source>
</evidence>
<feature type="transmembrane region" description="Helical" evidence="9">
    <location>
        <begin position="193"/>
        <end position="211"/>
    </location>
</feature>
<keyword evidence="8 9" id="KW-0472">Membrane</keyword>
<evidence type="ECO:0000313" key="11">
    <source>
        <dbReference type="EMBL" id="CAA2109707.1"/>
    </source>
</evidence>
<evidence type="ECO:0000256" key="2">
    <source>
        <dbReference type="ARBA" id="ARBA00022448"/>
    </source>
</evidence>
<dbReference type="GO" id="GO:0015297">
    <property type="term" value="F:antiporter activity"/>
    <property type="evidence" value="ECO:0007669"/>
    <property type="project" value="UniProtKB-KW"/>
</dbReference>
<evidence type="ECO:0000256" key="3">
    <source>
        <dbReference type="ARBA" id="ARBA00022449"/>
    </source>
</evidence>
<dbReference type="GO" id="GO:0005886">
    <property type="term" value="C:plasma membrane"/>
    <property type="evidence" value="ECO:0007669"/>
    <property type="project" value="UniProtKB-SubCell"/>
</dbReference>
<accession>A0A679JQY0</accession>
<dbReference type="GO" id="GO:1902600">
    <property type="term" value="P:proton transmembrane transport"/>
    <property type="evidence" value="ECO:0007669"/>
    <property type="project" value="InterPro"/>
</dbReference>
<comment type="subcellular location">
    <subcellularLocation>
        <location evidence="1">Cell membrane</location>
        <topology evidence="1">Multi-pass membrane protein</topology>
    </subcellularLocation>
</comment>
<feature type="transmembrane region" description="Helical" evidence="9">
    <location>
        <begin position="6"/>
        <end position="24"/>
    </location>
</feature>